<dbReference type="Proteomes" id="UP001642360">
    <property type="component" value="Unassembled WGS sequence"/>
</dbReference>
<evidence type="ECO:0000313" key="1">
    <source>
        <dbReference type="EMBL" id="CAK9182443.1"/>
    </source>
</evidence>
<name>A0ABC8UN23_9AQUA</name>
<accession>A0ABC8UN23</accession>
<protein>
    <submittedName>
        <fullName evidence="1">Uncharacterized protein</fullName>
    </submittedName>
</protein>
<proteinExistence type="predicted"/>
<keyword evidence="2" id="KW-1185">Reference proteome</keyword>
<dbReference type="EMBL" id="CAUOFW020008357">
    <property type="protein sequence ID" value="CAK9182443.1"/>
    <property type="molecule type" value="Genomic_DNA"/>
</dbReference>
<sequence>MRASTSVSLALSDSQSLSSLYSGVHHKFKRDLGQPVRDSIEDSKGEKTEIYISALDWFFIFLLVQPSRR</sequence>
<reference evidence="1 2" key="1">
    <citation type="submission" date="2024-02" db="EMBL/GenBank/DDBJ databases">
        <authorList>
            <person name="Vignale AGUSTIN F."/>
            <person name="Sosa J E."/>
            <person name="Modenutti C."/>
        </authorList>
    </citation>
    <scope>NUCLEOTIDE SEQUENCE [LARGE SCALE GENOMIC DNA]</scope>
</reference>
<dbReference type="AlphaFoldDB" id="A0ABC8UN23"/>
<organism evidence="1 2">
    <name type="scientific">Ilex paraguariensis</name>
    <name type="common">yerba mate</name>
    <dbReference type="NCBI Taxonomy" id="185542"/>
    <lineage>
        <taxon>Eukaryota</taxon>
        <taxon>Viridiplantae</taxon>
        <taxon>Streptophyta</taxon>
        <taxon>Embryophyta</taxon>
        <taxon>Tracheophyta</taxon>
        <taxon>Spermatophyta</taxon>
        <taxon>Magnoliopsida</taxon>
        <taxon>eudicotyledons</taxon>
        <taxon>Gunneridae</taxon>
        <taxon>Pentapetalae</taxon>
        <taxon>asterids</taxon>
        <taxon>campanulids</taxon>
        <taxon>Aquifoliales</taxon>
        <taxon>Aquifoliaceae</taxon>
        <taxon>Ilex</taxon>
    </lineage>
</organism>
<evidence type="ECO:0000313" key="2">
    <source>
        <dbReference type="Proteomes" id="UP001642360"/>
    </source>
</evidence>
<feature type="non-terminal residue" evidence="1">
    <location>
        <position position="69"/>
    </location>
</feature>
<comment type="caution">
    <text evidence="1">The sequence shown here is derived from an EMBL/GenBank/DDBJ whole genome shotgun (WGS) entry which is preliminary data.</text>
</comment>
<gene>
    <name evidence="1" type="ORF">ILEXP_LOCUS52617</name>
</gene>